<evidence type="ECO:0000313" key="3">
    <source>
        <dbReference type="Proteomes" id="UP000507470"/>
    </source>
</evidence>
<name>A0A6J8BLT5_MYTCO</name>
<protein>
    <submittedName>
        <fullName evidence="2">Uncharacterized protein</fullName>
    </submittedName>
</protein>
<dbReference type="EMBL" id="CACVKT020003682">
    <property type="protein sequence ID" value="CAC5384998.1"/>
    <property type="molecule type" value="Genomic_DNA"/>
</dbReference>
<keyword evidence="3" id="KW-1185">Reference proteome</keyword>
<evidence type="ECO:0000256" key="1">
    <source>
        <dbReference type="SAM" id="MobiDB-lite"/>
    </source>
</evidence>
<accession>A0A6J8BLT5</accession>
<feature type="region of interest" description="Disordered" evidence="1">
    <location>
        <begin position="1"/>
        <end position="23"/>
    </location>
</feature>
<dbReference type="AlphaFoldDB" id="A0A6J8BLT5"/>
<evidence type="ECO:0000313" key="2">
    <source>
        <dbReference type="EMBL" id="CAC5384998.1"/>
    </source>
</evidence>
<feature type="compositionally biased region" description="Polar residues" evidence="1">
    <location>
        <begin position="1"/>
        <end position="14"/>
    </location>
</feature>
<sequence length="188" mass="21606">MSWSGEGEQTMQMLSNNNRSNNRTNAVPFILQQTQRPGNISLSNYQNPVDMDNQYKRLDFTMQNDEHKSLKEVHNDYSMHYYKGTGSPAVNNYGSKFSKKARLSERTNDLKEVHNNYSLPYDSITHPPVVNNDDTKQNEFKAGPSVTTKDIGHEHVSYCDTAIVHEDFLYDIPKHSNKSLDNRCSVKK</sequence>
<proteinExistence type="predicted"/>
<reference evidence="2 3" key="1">
    <citation type="submission" date="2020-06" db="EMBL/GenBank/DDBJ databases">
        <authorList>
            <person name="Li R."/>
            <person name="Bekaert M."/>
        </authorList>
    </citation>
    <scope>NUCLEOTIDE SEQUENCE [LARGE SCALE GENOMIC DNA]</scope>
    <source>
        <strain evidence="3">wild</strain>
    </source>
</reference>
<gene>
    <name evidence="2" type="ORF">MCOR_20587</name>
</gene>
<dbReference type="Proteomes" id="UP000507470">
    <property type="component" value="Unassembled WGS sequence"/>
</dbReference>
<organism evidence="2 3">
    <name type="scientific">Mytilus coruscus</name>
    <name type="common">Sea mussel</name>
    <dbReference type="NCBI Taxonomy" id="42192"/>
    <lineage>
        <taxon>Eukaryota</taxon>
        <taxon>Metazoa</taxon>
        <taxon>Spiralia</taxon>
        <taxon>Lophotrochozoa</taxon>
        <taxon>Mollusca</taxon>
        <taxon>Bivalvia</taxon>
        <taxon>Autobranchia</taxon>
        <taxon>Pteriomorphia</taxon>
        <taxon>Mytilida</taxon>
        <taxon>Mytiloidea</taxon>
        <taxon>Mytilidae</taxon>
        <taxon>Mytilinae</taxon>
        <taxon>Mytilus</taxon>
    </lineage>
</organism>